<dbReference type="AlphaFoldDB" id="A0A6A6NQU6"/>
<dbReference type="Gene3D" id="1.20.58.340">
    <property type="entry name" value="Magnesium transport protein CorA, transmembrane region"/>
    <property type="match status" value="1"/>
</dbReference>
<accession>A0A6A6NQU6</accession>
<evidence type="ECO:0000313" key="3">
    <source>
        <dbReference type="Proteomes" id="UP000799766"/>
    </source>
</evidence>
<feature type="transmembrane region" description="Helical" evidence="1">
    <location>
        <begin position="317"/>
        <end position="336"/>
    </location>
</feature>
<dbReference type="Proteomes" id="UP000799766">
    <property type="component" value="Unassembled WGS sequence"/>
</dbReference>
<protein>
    <recommendedName>
        <fullName evidence="4">Cora-like Mg2+ transporter protein-domain-containing protein</fullName>
    </recommendedName>
</protein>
<keyword evidence="3" id="KW-1185">Reference proteome</keyword>
<sequence length="409" mass="46263">RCRLAPLDLADRATAKGFLALWEHFSFPSGFVSERIQSVSNSFGARTDSTGVRSSWFHFLCKDVNVASVPQPNGPDKLVIVNPNVRLEEKEHPERKQSQADHGWIRSGFFLKSEPRQKASKSNKSSPVRHASDDTVTLVCFGASPNLEARFKQMTASSSWEDVLHDPYVLFDIIMDELYLQMDGVAWRLNQVFGQFEGRILNRASFPGEAADDVDFVGLHNLAKHIIHMREASDAVLVTLDNMRGHHKHDGGGDPPSVLAQATQNALRYRRTLFTSTQLRLGSMEKRMQNIINLSYNLVTQQDSKIMQRDSGVMKSIAVLTLIFLPASTIATMFGSQFFSLEVLESGKTRFIVSKYFWIFFAVALPVTLIVLLPWSYYYRKRTMAIVNQKFKPKRTSTWNTDYGNAKSV</sequence>
<feature type="non-terminal residue" evidence="2">
    <location>
        <position position="1"/>
    </location>
</feature>
<keyword evidence="1" id="KW-1133">Transmembrane helix</keyword>
<name>A0A6A6NQU6_9PEZI</name>
<organism evidence="2 3">
    <name type="scientific">Lineolata rhizophorae</name>
    <dbReference type="NCBI Taxonomy" id="578093"/>
    <lineage>
        <taxon>Eukaryota</taxon>
        <taxon>Fungi</taxon>
        <taxon>Dikarya</taxon>
        <taxon>Ascomycota</taxon>
        <taxon>Pezizomycotina</taxon>
        <taxon>Dothideomycetes</taxon>
        <taxon>Dothideomycetes incertae sedis</taxon>
        <taxon>Lineolatales</taxon>
        <taxon>Lineolataceae</taxon>
        <taxon>Lineolata</taxon>
    </lineage>
</organism>
<dbReference type="EMBL" id="MU001695">
    <property type="protein sequence ID" value="KAF2453804.1"/>
    <property type="molecule type" value="Genomic_DNA"/>
</dbReference>
<evidence type="ECO:0000256" key="1">
    <source>
        <dbReference type="SAM" id="Phobius"/>
    </source>
</evidence>
<evidence type="ECO:0008006" key="4">
    <source>
        <dbReference type="Google" id="ProtNLM"/>
    </source>
</evidence>
<feature type="transmembrane region" description="Helical" evidence="1">
    <location>
        <begin position="356"/>
        <end position="379"/>
    </location>
</feature>
<gene>
    <name evidence="2" type="ORF">BDY21DRAFT_401325</name>
</gene>
<keyword evidence="1" id="KW-0812">Transmembrane</keyword>
<evidence type="ECO:0000313" key="2">
    <source>
        <dbReference type="EMBL" id="KAF2453804.1"/>
    </source>
</evidence>
<dbReference type="OrthoDB" id="1046782at2759"/>
<reference evidence="2" key="1">
    <citation type="journal article" date="2020" name="Stud. Mycol.">
        <title>101 Dothideomycetes genomes: a test case for predicting lifestyles and emergence of pathogens.</title>
        <authorList>
            <person name="Haridas S."/>
            <person name="Albert R."/>
            <person name="Binder M."/>
            <person name="Bloem J."/>
            <person name="Labutti K."/>
            <person name="Salamov A."/>
            <person name="Andreopoulos B."/>
            <person name="Baker S."/>
            <person name="Barry K."/>
            <person name="Bills G."/>
            <person name="Bluhm B."/>
            <person name="Cannon C."/>
            <person name="Castanera R."/>
            <person name="Culley D."/>
            <person name="Daum C."/>
            <person name="Ezra D."/>
            <person name="Gonzalez J."/>
            <person name="Henrissat B."/>
            <person name="Kuo A."/>
            <person name="Liang C."/>
            <person name="Lipzen A."/>
            <person name="Lutzoni F."/>
            <person name="Magnuson J."/>
            <person name="Mondo S."/>
            <person name="Nolan M."/>
            <person name="Ohm R."/>
            <person name="Pangilinan J."/>
            <person name="Park H.-J."/>
            <person name="Ramirez L."/>
            <person name="Alfaro M."/>
            <person name="Sun H."/>
            <person name="Tritt A."/>
            <person name="Yoshinaga Y."/>
            <person name="Zwiers L.-H."/>
            <person name="Turgeon B."/>
            <person name="Goodwin S."/>
            <person name="Spatafora J."/>
            <person name="Crous P."/>
            <person name="Grigoriev I."/>
        </authorList>
    </citation>
    <scope>NUCLEOTIDE SEQUENCE</scope>
    <source>
        <strain evidence="2">ATCC 16933</strain>
    </source>
</reference>
<keyword evidence="1" id="KW-0472">Membrane</keyword>
<proteinExistence type="predicted"/>